<proteinExistence type="predicted"/>
<accession>A0A4V0EJ76</accession>
<sequence length="30" mass="3637">MYLLELYQNDYSKDFVVFDSLEDGKDFVSR</sequence>
<reference evidence="1 2" key="1">
    <citation type="submission" date="2019-05" db="EMBL/GenBank/DDBJ databases">
        <authorList>
            <consortium name="Pathogen Informatics"/>
        </authorList>
    </citation>
    <scope>NUCLEOTIDE SEQUENCE [LARGE SCALE GENOMIC DNA]</scope>
    <source>
        <strain evidence="1 2">NCTC10232</strain>
    </source>
</reference>
<evidence type="ECO:0000313" key="1">
    <source>
        <dbReference type="EMBL" id="VTT08396.1"/>
    </source>
</evidence>
<organism evidence="1 2">
    <name type="scientific">Streptococcus oralis</name>
    <dbReference type="NCBI Taxonomy" id="1303"/>
    <lineage>
        <taxon>Bacteria</taxon>
        <taxon>Bacillati</taxon>
        <taxon>Bacillota</taxon>
        <taxon>Bacilli</taxon>
        <taxon>Lactobacillales</taxon>
        <taxon>Streptococcaceae</taxon>
        <taxon>Streptococcus</taxon>
    </lineage>
</organism>
<dbReference type="Proteomes" id="UP000388056">
    <property type="component" value="Unassembled WGS sequence"/>
</dbReference>
<gene>
    <name evidence="1" type="ORF">NCTC10232_00995</name>
</gene>
<name>A0A4V0EJ76_STROR</name>
<dbReference type="EMBL" id="CABEIU010000002">
    <property type="protein sequence ID" value="VTT08396.1"/>
    <property type="molecule type" value="Genomic_DNA"/>
</dbReference>
<protein>
    <submittedName>
        <fullName evidence="1">Uncharacterized protein</fullName>
    </submittedName>
</protein>
<dbReference type="AlphaFoldDB" id="A0A4V0EJ76"/>
<evidence type="ECO:0000313" key="2">
    <source>
        <dbReference type="Proteomes" id="UP000388056"/>
    </source>
</evidence>